<dbReference type="AlphaFoldDB" id="A0A1G2K5T8"/>
<name>A0A1G2K5T8_9BACT</name>
<organism evidence="2 3">
    <name type="scientific">Candidatus Sungbacteria bacterium RIFCSPHIGHO2_01_FULL_47_32</name>
    <dbReference type="NCBI Taxonomy" id="1802264"/>
    <lineage>
        <taxon>Bacteria</taxon>
        <taxon>Candidatus Sungiibacteriota</taxon>
    </lineage>
</organism>
<dbReference type="Proteomes" id="UP000177152">
    <property type="component" value="Unassembled WGS sequence"/>
</dbReference>
<accession>A0A1G2K5T8</accession>
<feature type="signal peptide" evidence="1">
    <location>
        <begin position="1"/>
        <end position="24"/>
    </location>
</feature>
<proteinExistence type="predicted"/>
<dbReference type="EMBL" id="MHQC01000046">
    <property type="protein sequence ID" value="OGZ93941.1"/>
    <property type="molecule type" value="Genomic_DNA"/>
</dbReference>
<protein>
    <submittedName>
        <fullName evidence="2">Uncharacterized protein</fullName>
    </submittedName>
</protein>
<evidence type="ECO:0000313" key="3">
    <source>
        <dbReference type="Proteomes" id="UP000177152"/>
    </source>
</evidence>
<sequence length="135" mass="14944">MKRIDVLLILVALALFFFKTQAGAESALPPYETETSTTIIGACDAGETRFTVREGARYLVVITVVKSGIILYSVSTEKSTAYWVQKPGSAKAVEIVHKEFDAILFAEAKNLYALRYTNSENDCAFQHSQSVRSKK</sequence>
<gene>
    <name evidence="2" type="ORF">A2633_00670</name>
</gene>
<feature type="chain" id="PRO_5009583362" evidence="1">
    <location>
        <begin position="25"/>
        <end position="135"/>
    </location>
</feature>
<keyword evidence="1" id="KW-0732">Signal</keyword>
<evidence type="ECO:0000313" key="2">
    <source>
        <dbReference type="EMBL" id="OGZ93941.1"/>
    </source>
</evidence>
<comment type="caution">
    <text evidence="2">The sequence shown here is derived from an EMBL/GenBank/DDBJ whole genome shotgun (WGS) entry which is preliminary data.</text>
</comment>
<reference evidence="2 3" key="1">
    <citation type="journal article" date="2016" name="Nat. Commun.">
        <title>Thousands of microbial genomes shed light on interconnected biogeochemical processes in an aquifer system.</title>
        <authorList>
            <person name="Anantharaman K."/>
            <person name="Brown C.T."/>
            <person name="Hug L.A."/>
            <person name="Sharon I."/>
            <person name="Castelle C.J."/>
            <person name="Probst A.J."/>
            <person name="Thomas B.C."/>
            <person name="Singh A."/>
            <person name="Wilkins M.J."/>
            <person name="Karaoz U."/>
            <person name="Brodie E.L."/>
            <person name="Williams K.H."/>
            <person name="Hubbard S.S."/>
            <person name="Banfield J.F."/>
        </authorList>
    </citation>
    <scope>NUCLEOTIDE SEQUENCE [LARGE SCALE GENOMIC DNA]</scope>
</reference>
<evidence type="ECO:0000256" key="1">
    <source>
        <dbReference type="SAM" id="SignalP"/>
    </source>
</evidence>